<evidence type="ECO:0000256" key="3">
    <source>
        <dbReference type="SAM" id="Phobius"/>
    </source>
</evidence>
<dbReference type="GO" id="GO:0016829">
    <property type="term" value="F:lyase activity"/>
    <property type="evidence" value="ECO:0007669"/>
    <property type="project" value="UniProtKB-KW"/>
</dbReference>
<keyword evidence="2" id="KW-0456">Lyase</keyword>
<organism evidence="5 6">
    <name type="scientific">Rhizobium altiplani</name>
    <dbReference type="NCBI Taxonomy" id="1864509"/>
    <lineage>
        <taxon>Bacteria</taxon>
        <taxon>Pseudomonadati</taxon>
        <taxon>Pseudomonadota</taxon>
        <taxon>Alphaproteobacteria</taxon>
        <taxon>Hyphomicrobiales</taxon>
        <taxon>Rhizobiaceae</taxon>
        <taxon>Rhizobium/Agrobacterium group</taxon>
        <taxon>Rhizobium</taxon>
    </lineage>
</organism>
<dbReference type="SUPFAM" id="SSF48230">
    <property type="entry name" value="Chondroitin AC/alginate lyase"/>
    <property type="match status" value="1"/>
</dbReference>
<sequence length="360" mass="39405">MQTIRFWTPCEGHVDRRRKWQFPSIIMTMGLLAAPSYALAAVKCPSVGKPVVSLELGSRYESNDKSRSDIDENADAAVDKALKPIDVYVRSLANLSDQSPKASTRDETNRCLYRALSSWADAGALSDLGTLNAKLAISPRVAGMAISYHDAKAVTPPDDEQKKAIETWLQSLGVKLMTFFDEDAPKMASRNNLRAWAGLAVGQIGVATDNDQLSSWGAKTNEMVICSADDDGGLPLEMKRGDKALHYQLHAVGPLVVNAALLNAKFNDSFSVCQGKLDRIVDFTLSALQKPELAAAKAGTEQTFSTGKEKLEPFQIAWLEPYLKFRQSEKATRLAERYRPLSNSNLGGNLTSQYSAKSKK</sequence>
<keyword evidence="3" id="KW-0472">Membrane</keyword>
<reference evidence="5 6" key="1">
    <citation type="submission" date="2015-11" db="EMBL/GenBank/DDBJ databases">
        <title>Draft Genome Sequence of the Strain BR 10423 (Rhizobium sp.) isolated from nodules of Mimosa pudica.</title>
        <authorList>
            <person name="Barauna A.C."/>
            <person name="Zilli J.E."/>
            <person name="Simoes-Araujo J.L."/>
            <person name="Reis V.M."/>
            <person name="James E.K."/>
            <person name="Reis F.B.Jr."/>
            <person name="Rouws L.F."/>
            <person name="Passos S.R."/>
            <person name="Gois S.R."/>
        </authorList>
    </citation>
    <scope>NUCLEOTIDE SEQUENCE [LARGE SCALE GENOMIC DNA]</scope>
    <source>
        <strain evidence="5 6">BR10423</strain>
    </source>
</reference>
<evidence type="ECO:0000256" key="2">
    <source>
        <dbReference type="ARBA" id="ARBA00023239"/>
    </source>
</evidence>
<dbReference type="InterPro" id="IPR008929">
    <property type="entry name" value="Chondroitin_lyas"/>
</dbReference>
<dbReference type="Pfam" id="PF05426">
    <property type="entry name" value="Alginate_lyase"/>
    <property type="match status" value="1"/>
</dbReference>
<feature type="transmembrane region" description="Helical" evidence="3">
    <location>
        <begin position="20"/>
        <end position="40"/>
    </location>
</feature>
<dbReference type="AlphaFoldDB" id="A0A109JWM0"/>
<evidence type="ECO:0000256" key="1">
    <source>
        <dbReference type="ARBA" id="ARBA00022729"/>
    </source>
</evidence>
<keyword evidence="1" id="KW-0732">Signal</keyword>
<protein>
    <recommendedName>
        <fullName evidence="4">Alginate lyase domain-containing protein</fullName>
    </recommendedName>
</protein>
<keyword evidence="3" id="KW-1133">Transmembrane helix</keyword>
<evidence type="ECO:0000313" key="6">
    <source>
        <dbReference type="Proteomes" id="UP000068164"/>
    </source>
</evidence>
<dbReference type="Proteomes" id="UP000068164">
    <property type="component" value="Unassembled WGS sequence"/>
</dbReference>
<proteinExistence type="predicted"/>
<feature type="domain" description="Alginate lyase" evidence="4">
    <location>
        <begin position="63"/>
        <end position="292"/>
    </location>
</feature>
<dbReference type="Gene3D" id="1.50.10.100">
    <property type="entry name" value="Chondroitin AC/alginate lyase"/>
    <property type="match status" value="1"/>
</dbReference>
<evidence type="ECO:0000259" key="4">
    <source>
        <dbReference type="Pfam" id="PF05426"/>
    </source>
</evidence>
<comment type="caution">
    <text evidence="5">The sequence shown here is derived from an EMBL/GenBank/DDBJ whole genome shotgun (WGS) entry which is preliminary data.</text>
</comment>
<dbReference type="GO" id="GO:0042597">
    <property type="term" value="C:periplasmic space"/>
    <property type="evidence" value="ECO:0007669"/>
    <property type="project" value="InterPro"/>
</dbReference>
<keyword evidence="3" id="KW-0812">Transmembrane</keyword>
<accession>A0A109JWM0</accession>
<gene>
    <name evidence="5" type="ORF">AS026_35530</name>
</gene>
<evidence type="ECO:0000313" key="5">
    <source>
        <dbReference type="EMBL" id="KWV56234.1"/>
    </source>
</evidence>
<name>A0A109JWM0_9HYPH</name>
<dbReference type="InterPro" id="IPR008397">
    <property type="entry name" value="Alginate_lyase_dom"/>
</dbReference>
<dbReference type="EMBL" id="LNCD01000042">
    <property type="protein sequence ID" value="KWV56234.1"/>
    <property type="molecule type" value="Genomic_DNA"/>
</dbReference>
<keyword evidence="6" id="KW-1185">Reference proteome</keyword>
<dbReference type="OrthoDB" id="7210452at2"/>
<dbReference type="RefSeq" id="WP_062369518.1">
    <property type="nucleotide sequence ID" value="NZ_LNCD01000042.1"/>
</dbReference>